<keyword evidence="4" id="KW-1185">Reference proteome</keyword>
<reference evidence="3" key="1">
    <citation type="journal article" date="2023" name="Mol. Biol. Evol.">
        <title>Third-Generation Sequencing Reveals the Adaptive Role of the Epigenome in Three Deep-Sea Polychaetes.</title>
        <authorList>
            <person name="Perez M."/>
            <person name="Aroh O."/>
            <person name="Sun Y."/>
            <person name="Lan Y."/>
            <person name="Juniper S.K."/>
            <person name="Young C.R."/>
            <person name="Angers B."/>
            <person name="Qian P.Y."/>
        </authorList>
    </citation>
    <scope>NUCLEOTIDE SEQUENCE</scope>
    <source>
        <strain evidence="3">P08H-3</strain>
    </source>
</reference>
<accession>A0AAD9K013</accession>
<feature type="region of interest" description="Disordered" evidence="2">
    <location>
        <begin position="110"/>
        <end position="171"/>
    </location>
</feature>
<feature type="compositionally biased region" description="Polar residues" evidence="2">
    <location>
        <begin position="185"/>
        <end position="195"/>
    </location>
</feature>
<evidence type="ECO:0000256" key="1">
    <source>
        <dbReference type="SAM" id="Coils"/>
    </source>
</evidence>
<proteinExistence type="predicted"/>
<feature type="coiled-coil region" evidence="1">
    <location>
        <begin position="42"/>
        <end position="69"/>
    </location>
</feature>
<feature type="region of interest" description="Disordered" evidence="2">
    <location>
        <begin position="185"/>
        <end position="224"/>
    </location>
</feature>
<sequence>MELKKWVDMELELSRKHEEIIMRREALLRGTECYFSSEDLQASSFIVDIRKAEERNENLMRNINESLTNIRRDRNTNSPGFETITKNYWSMVKSIFPVWYEQYTKESDRTFKHSSKPFSDGNDQTVPKASHQSPSNTNKQTDTSIGPNERSDDELPSTSVPPLDLDFITGEDASQEISVKAAATLETNSSLNSSGKVAKKEKRVHYNEEQLSAAARKPIRKPKS</sequence>
<keyword evidence="1" id="KW-0175">Coiled coil</keyword>
<dbReference type="EMBL" id="JAODUP010000114">
    <property type="protein sequence ID" value="KAK2161578.1"/>
    <property type="molecule type" value="Genomic_DNA"/>
</dbReference>
<dbReference type="InterPro" id="IPR028006">
    <property type="entry name" value="CEP15-like"/>
</dbReference>
<dbReference type="AlphaFoldDB" id="A0AAD9K013"/>
<dbReference type="PANTHER" id="PTHR14286:SF2">
    <property type="entry name" value="CENTROSOMAL PROTEIN 15 KDA"/>
    <property type="match status" value="1"/>
</dbReference>
<name>A0AAD9K013_9ANNE</name>
<evidence type="ECO:0000313" key="4">
    <source>
        <dbReference type="Proteomes" id="UP001208570"/>
    </source>
</evidence>
<gene>
    <name evidence="3" type="ORF">LSH36_114g01028</name>
</gene>
<dbReference type="Proteomes" id="UP001208570">
    <property type="component" value="Unassembled WGS sequence"/>
</dbReference>
<dbReference type="PANTHER" id="PTHR14286">
    <property type="entry name" value="GENE, 49355-RELATED"/>
    <property type="match status" value="1"/>
</dbReference>
<comment type="caution">
    <text evidence="3">The sequence shown here is derived from an EMBL/GenBank/DDBJ whole genome shotgun (WGS) entry which is preliminary data.</text>
</comment>
<organism evidence="3 4">
    <name type="scientific">Paralvinella palmiformis</name>
    <dbReference type="NCBI Taxonomy" id="53620"/>
    <lineage>
        <taxon>Eukaryota</taxon>
        <taxon>Metazoa</taxon>
        <taxon>Spiralia</taxon>
        <taxon>Lophotrochozoa</taxon>
        <taxon>Annelida</taxon>
        <taxon>Polychaeta</taxon>
        <taxon>Sedentaria</taxon>
        <taxon>Canalipalpata</taxon>
        <taxon>Terebellida</taxon>
        <taxon>Terebelliformia</taxon>
        <taxon>Alvinellidae</taxon>
        <taxon>Paralvinella</taxon>
    </lineage>
</organism>
<dbReference type="Pfam" id="PF15134">
    <property type="entry name" value="CEP15-like"/>
    <property type="match status" value="1"/>
</dbReference>
<evidence type="ECO:0000313" key="3">
    <source>
        <dbReference type="EMBL" id="KAK2161578.1"/>
    </source>
</evidence>
<evidence type="ECO:0000256" key="2">
    <source>
        <dbReference type="SAM" id="MobiDB-lite"/>
    </source>
</evidence>
<feature type="compositionally biased region" description="Polar residues" evidence="2">
    <location>
        <begin position="121"/>
        <end position="146"/>
    </location>
</feature>
<protein>
    <submittedName>
        <fullName evidence="3">Uncharacterized protein</fullName>
    </submittedName>
</protein>